<keyword evidence="2" id="KW-1185">Reference proteome</keyword>
<dbReference type="Proteomes" id="UP000252519">
    <property type="component" value="Unassembled WGS sequence"/>
</dbReference>
<dbReference type="OrthoDB" id="5899595at2759"/>
<accession>A0A368FWQ0</accession>
<comment type="caution">
    <text evidence="1">The sequence shown here is derived from an EMBL/GenBank/DDBJ whole genome shotgun (WGS) entry which is preliminary data.</text>
</comment>
<gene>
    <name evidence="1" type="ORF">ANCCAN_17495</name>
</gene>
<dbReference type="EMBL" id="JOJR01000540">
    <property type="protein sequence ID" value="RCN36624.1"/>
    <property type="molecule type" value="Genomic_DNA"/>
</dbReference>
<dbReference type="AlphaFoldDB" id="A0A368FWQ0"/>
<name>A0A368FWQ0_ANCCA</name>
<protein>
    <submittedName>
        <fullName evidence="1">Uncharacterized protein</fullName>
    </submittedName>
</protein>
<organism evidence="1 2">
    <name type="scientific">Ancylostoma caninum</name>
    <name type="common">Dog hookworm</name>
    <dbReference type="NCBI Taxonomy" id="29170"/>
    <lineage>
        <taxon>Eukaryota</taxon>
        <taxon>Metazoa</taxon>
        <taxon>Ecdysozoa</taxon>
        <taxon>Nematoda</taxon>
        <taxon>Chromadorea</taxon>
        <taxon>Rhabditida</taxon>
        <taxon>Rhabditina</taxon>
        <taxon>Rhabditomorpha</taxon>
        <taxon>Strongyloidea</taxon>
        <taxon>Ancylostomatidae</taxon>
        <taxon>Ancylostomatinae</taxon>
        <taxon>Ancylostoma</taxon>
    </lineage>
</organism>
<reference evidence="1 2" key="1">
    <citation type="submission" date="2014-10" db="EMBL/GenBank/DDBJ databases">
        <title>Draft genome of the hookworm Ancylostoma caninum.</title>
        <authorList>
            <person name="Mitreva M."/>
        </authorList>
    </citation>
    <scope>NUCLEOTIDE SEQUENCE [LARGE SCALE GENOMIC DNA]</scope>
    <source>
        <strain evidence="1 2">Baltimore</strain>
    </source>
</reference>
<sequence>MFVEADKCVCESLAMGVGDPEIPARDPEDEMGVDGEAVVAQAEVAEESSWLTELKQGLDYKSFIAKVRNGEESETVTLPRCAKKYCVADFTIDQGELKMTTETGMATVVPKTRRRTVFDEAH</sequence>
<evidence type="ECO:0000313" key="1">
    <source>
        <dbReference type="EMBL" id="RCN36624.1"/>
    </source>
</evidence>
<evidence type="ECO:0000313" key="2">
    <source>
        <dbReference type="Proteomes" id="UP000252519"/>
    </source>
</evidence>
<proteinExistence type="predicted"/>